<feature type="transmembrane region" description="Helical" evidence="1">
    <location>
        <begin position="7"/>
        <end position="27"/>
    </location>
</feature>
<sequence length="118" mass="13606">METIAGLFSNIWLTISNFIASIFTWIGNNWHNFWSMISNFVTSIFTWIGNNYQNFWSSISNWSETAWTWVSNNWQAIASAVAVRLHEFLGLAMDQMPALSDLLDFHGPMLDEMRAIPP</sequence>
<dbReference type="AlphaFoldDB" id="A0AAD4N0K2"/>
<evidence type="ECO:0000313" key="3">
    <source>
        <dbReference type="Proteomes" id="UP001201812"/>
    </source>
</evidence>
<dbReference type="EMBL" id="JAKKPZ010000040">
    <property type="protein sequence ID" value="KAI1707566.1"/>
    <property type="molecule type" value="Genomic_DNA"/>
</dbReference>
<proteinExistence type="predicted"/>
<name>A0AAD4N0K2_9BILA</name>
<dbReference type="Gene3D" id="1.20.120.20">
    <property type="entry name" value="Apolipoprotein"/>
    <property type="match status" value="1"/>
</dbReference>
<evidence type="ECO:0000256" key="1">
    <source>
        <dbReference type="SAM" id="Phobius"/>
    </source>
</evidence>
<comment type="caution">
    <text evidence="2">The sequence shown here is derived from an EMBL/GenBank/DDBJ whole genome shotgun (WGS) entry which is preliminary data.</text>
</comment>
<dbReference type="Proteomes" id="UP001201812">
    <property type="component" value="Unassembled WGS sequence"/>
</dbReference>
<reference evidence="2" key="1">
    <citation type="submission" date="2022-01" db="EMBL/GenBank/DDBJ databases">
        <title>Genome Sequence Resource for Two Populations of Ditylenchus destructor, the Migratory Endoparasitic Phytonematode.</title>
        <authorList>
            <person name="Zhang H."/>
            <person name="Lin R."/>
            <person name="Xie B."/>
        </authorList>
    </citation>
    <scope>NUCLEOTIDE SEQUENCE</scope>
    <source>
        <strain evidence="2">BazhouSP</strain>
    </source>
</reference>
<keyword evidence="1" id="KW-0812">Transmembrane</keyword>
<protein>
    <submittedName>
        <fullName evidence="2">Uncharacterized protein</fullName>
    </submittedName>
</protein>
<keyword evidence="1" id="KW-0472">Membrane</keyword>
<feature type="transmembrane region" description="Helical" evidence="1">
    <location>
        <begin position="33"/>
        <end position="52"/>
    </location>
</feature>
<keyword evidence="1" id="KW-1133">Transmembrane helix</keyword>
<keyword evidence="3" id="KW-1185">Reference proteome</keyword>
<accession>A0AAD4N0K2</accession>
<evidence type="ECO:0000313" key="2">
    <source>
        <dbReference type="EMBL" id="KAI1707566.1"/>
    </source>
</evidence>
<organism evidence="2 3">
    <name type="scientific">Ditylenchus destructor</name>
    <dbReference type="NCBI Taxonomy" id="166010"/>
    <lineage>
        <taxon>Eukaryota</taxon>
        <taxon>Metazoa</taxon>
        <taxon>Ecdysozoa</taxon>
        <taxon>Nematoda</taxon>
        <taxon>Chromadorea</taxon>
        <taxon>Rhabditida</taxon>
        <taxon>Tylenchina</taxon>
        <taxon>Tylenchomorpha</taxon>
        <taxon>Sphaerularioidea</taxon>
        <taxon>Anguinidae</taxon>
        <taxon>Anguininae</taxon>
        <taxon>Ditylenchus</taxon>
    </lineage>
</organism>
<gene>
    <name evidence="2" type="ORF">DdX_12402</name>
</gene>